<dbReference type="GO" id="GO:0016192">
    <property type="term" value="P:vesicle-mediated transport"/>
    <property type="evidence" value="ECO:0007669"/>
    <property type="project" value="InterPro"/>
</dbReference>
<reference evidence="3" key="1">
    <citation type="submission" date="2019-03" db="EMBL/GenBank/DDBJ databases">
        <title>Snf2 controls pulcherriminic acid biosynthesis and connects pigmentation and antifungal activity of the yeast Metschnikowia pulcherrima.</title>
        <authorList>
            <person name="Gore-Lloyd D."/>
            <person name="Sumann I."/>
            <person name="Brachmann A.O."/>
            <person name="Schneeberger K."/>
            <person name="Ortiz-Merino R.A."/>
            <person name="Moreno-Beltran M."/>
            <person name="Schlaefli M."/>
            <person name="Kirner P."/>
            <person name="Santos Kron A."/>
            <person name="Wolfe K.H."/>
            <person name="Piel J."/>
            <person name="Ahrens C.H."/>
            <person name="Henk D."/>
            <person name="Freimoser F.M."/>
        </authorList>
    </citation>
    <scope>NUCLEOTIDE SEQUENCE [LARGE SCALE GENOMIC DNA]</scope>
    <source>
        <strain evidence="3">APC 1.2</strain>
    </source>
</reference>
<dbReference type="AlphaFoldDB" id="A0A4P6XLP5"/>
<sequence>MPTAKEIGACLNDSTRENLLASLSAVHTDNSLLITTREVSKLLNYLTPFLALRAKGGLEKTLLIDDVTSVEEFRSMCSAYKAFTVIMAGNDDGISHLKRLWSVLDHKQSATINLIIKDFGKAFYDLLLLDVLLLKNSSFEQFSGLDRAGLIIRLTSNCNLLPWKVYPTLIHDFVFSLNMAHGGLPAYLENPLEVESCLNTMIVDILSATTSLPEVMKVKNVFSKGDHSSLLVRNFLDDKFCDLLSQFSYPQQEFYLKKLSGNTDLVVLERNIDYFPLILTPMNYMGLLDETFGVEDELNSILSTKDVMDDELYQSLKHLNFGSIGVKLNTLAKMLQLELENSDNTQDLAKIKQLMKNLGSLTSKQEMVRKHTRLSETILERIKSNTDSGTKFDSRQIWLELQNEIFELDYKNQLKKLHSMIDQCFPFEILMGLVVLISIINDGIRQNDMDHITKSFQLSFGLRSSLILRKLFDHNIIKVNTKGSDFFGSFTFAKTEIETTTVSTLAKTSGGSQTDHDVGYEDVAAVGVSSGQDVYKSTYTLISKFWNLHPVEEEQAPGQAMAIELPLDYKQPSFALPSATVPLTARLLEALYTRDFLTYKPVNNTLRRPNWNNLNLETMLKGLAIDKNICDNLENRKLSSEKRKIEQKYVILVLLGGVTKSEISVFQHLQAKLDKQILVVTTGVVNNQDFWETMK</sequence>
<dbReference type="InterPro" id="IPR027482">
    <property type="entry name" value="Sec1-like_dom2"/>
</dbReference>
<dbReference type="Gene3D" id="1.25.40.850">
    <property type="match status" value="1"/>
</dbReference>
<protein>
    <submittedName>
        <fullName evidence="2">Sec1 family protein</fullName>
    </submittedName>
</protein>
<dbReference type="Pfam" id="PF00995">
    <property type="entry name" value="Sec1"/>
    <property type="match status" value="1"/>
</dbReference>
<dbReference type="Gene3D" id="3.90.830.10">
    <property type="entry name" value="Syntaxin Binding Protein 1, Chain A, domain 2"/>
    <property type="match status" value="1"/>
</dbReference>
<organism evidence="2 3">
    <name type="scientific">Metschnikowia aff. pulcherrima</name>
    <dbReference type="NCBI Taxonomy" id="2163413"/>
    <lineage>
        <taxon>Eukaryota</taxon>
        <taxon>Fungi</taxon>
        <taxon>Dikarya</taxon>
        <taxon>Ascomycota</taxon>
        <taxon>Saccharomycotina</taxon>
        <taxon>Pichiomycetes</taxon>
        <taxon>Metschnikowiaceae</taxon>
        <taxon>Metschnikowia</taxon>
    </lineage>
</organism>
<dbReference type="PANTHER" id="PTHR11679">
    <property type="entry name" value="VESICLE PROTEIN SORTING-ASSOCIATED"/>
    <property type="match status" value="1"/>
</dbReference>
<evidence type="ECO:0000256" key="1">
    <source>
        <dbReference type="ARBA" id="ARBA00009884"/>
    </source>
</evidence>
<evidence type="ECO:0000313" key="3">
    <source>
        <dbReference type="Proteomes" id="UP000292447"/>
    </source>
</evidence>
<dbReference type="InterPro" id="IPR036045">
    <property type="entry name" value="Sec1-like_sf"/>
</dbReference>
<dbReference type="Gene3D" id="3.40.50.1910">
    <property type="match status" value="1"/>
</dbReference>
<dbReference type="SUPFAM" id="SSF56815">
    <property type="entry name" value="Sec1/munc18-like (SM) proteins"/>
    <property type="match status" value="1"/>
</dbReference>
<dbReference type="EMBL" id="CP034458">
    <property type="protein sequence ID" value="QBM88312.1"/>
    <property type="molecule type" value="Genomic_DNA"/>
</dbReference>
<keyword evidence="3" id="KW-1185">Reference proteome</keyword>
<proteinExistence type="inferred from homology"/>
<comment type="similarity">
    <text evidence="1">Belongs to the STXBP/unc-18/SEC1 family.</text>
</comment>
<evidence type="ECO:0000313" key="2">
    <source>
        <dbReference type="EMBL" id="QBM88312.1"/>
    </source>
</evidence>
<name>A0A4P6XLP5_9ASCO</name>
<dbReference type="InterPro" id="IPR001619">
    <property type="entry name" value="Sec1-like"/>
</dbReference>
<dbReference type="InterPro" id="IPR043155">
    <property type="entry name" value="VPS33_dom3b"/>
</dbReference>
<dbReference type="Proteomes" id="UP000292447">
    <property type="component" value="Chromosome III"/>
</dbReference>
<dbReference type="STRING" id="2163413.A0A4P6XLP5"/>
<accession>A0A4P6XLP5</accession>
<dbReference type="InterPro" id="IPR043127">
    <property type="entry name" value="Sec-1-like_dom3a"/>
</dbReference>
<gene>
    <name evidence="2" type="primary">MPUL0C02780</name>
    <name evidence="2" type="ORF">METSCH_C02780</name>
</gene>